<dbReference type="Proteomes" id="UP000324800">
    <property type="component" value="Unassembled WGS sequence"/>
</dbReference>
<dbReference type="AlphaFoldDB" id="A0A5J4VLR5"/>
<reference evidence="1 2" key="1">
    <citation type="submission" date="2019-03" db="EMBL/GenBank/DDBJ databases">
        <title>Single cell metagenomics reveals metabolic interactions within the superorganism composed of flagellate Streblomastix strix and complex community of Bacteroidetes bacteria on its surface.</title>
        <authorList>
            <person name="Treitli S.C."/>
            <person name="Kolisko M."/>
            <person name="Husnik F."/>
            <person name="Keeling P."/>
            <person name="Hampl V."/>
        </authorList>
    </citation>
    <scope>NUCLEOTIDE SEQUENCE [LARGE SCALE GENOMIC DNA]</scope>
    <source>
        <strain evidence="1">ST1C</strain>
    </source>
</reference>
<protein>
    <submittedName>
        <fullName evidence="1">Uncharacterized protein</fullName>
    </submittedName>
</protein>
<evidence type="ECO:0000313" key="1">
    <source>
        <dbReference type="EMBL" id="KAA6383522.1"/>
    </source>
</evidence>
<sequence length="144" mass="16009">MGLGGQDIFVQIAHAYAMLCVDANAVVQLRELANIPKELRGVVVGSILPADIFTDDGTKITVLYPVNIMAIAFVPAILAIRTVLAIWEVANAVCDEQVQLWKISSDRKMISSKRTQRTRKKSLTYQFHAICRLVSEGVFKMMSR</sequence>
<name>A0A5J4VLR5_9EUKA</name>
<gene>
    <name evidence="1" type="ORF">EZS28_020950</name>
</gene>
<dbReference type="EMBL" id="SNRW01006201">
    <property type="protein sequence ID" value="KAA6383522.1"/>
    <property type="molecule type" value="Genomic_DNA"/>
</dbReference>
<accession>A0A5J4VLR5</accession>
<proteinExistence type="predicted"/>
<evidence type="ECO:0000313" key="2">
    <source>
        <dbReference type="Proteomes" id="UP000324800"/>
    </source>
</evidence>
<comment type="caution">
    <text evidence="1">The sequence shown here is derived from an EMBL/GenBank/DDBJ whole genome shotgun (WGS) entry which is preliminary data.</text>
</comment>
<organism evidence="1 2">
    <name type="scientific">Streblomastix strix</name>
    <dbReference type="NCBI Taxonomy" id="222440"/>
    <lineage>
        <taxon>Eukaryota</taxon>
        <taxon>Metamonada</taxon>
        <taxon>Preaxostyla</taxon>
        <taxon>Oxymonadida</taxon>
        <taxon>Streblomastigidae</taxon>
        <taxon>Streblomastix</taxon>
    </lineage>
</organism>